<keyword evidence="2" id="KW-0732">Signal</keyword>
<feature type="chain" id="PRO_5005459073" description="DUF2330 domain-containing protein" evidence="2">
    <location>
        <begin position="26"/>
        <end position="451"/>
    </location>
</feature>
<evidence type="ECO:0008006" key="5">
    <source>
        <dbReference type="Google" id="ProtNLM"/>
    </source>
</evidence>
<reference evidence="3 4" key="1">
    <citation type="submission" date="2015-07" db="EMBL/GenBank/DDBJ databases">
        <title>Genome analysis of myxobacterium Chondromyces crocatus Cm c5 reveals a high potential for natural compound synthesis and the genetic basis for the loss of fruiting body formation.</title>
        <authorList>
            <person name="Zaburannyi N."/>
            <person name="Bunk B."/>
            <person name="Maier J."/>
            <person name="Overmann J."/>
            <person name="Mueller R."/>
        </authorList>
    </citation>
    <scope>NUCLEOTIDE SEQUENCE [LARGE SCALE GENOMIC DNA]</scope>
    <source>
        <strain evidence="3 4">Cm c5</strain>
    </source>
</reference>
<dbReference type="AlphaFoldDB" id="A0A0K1E959"/>
<accession>A0A0K1E959</accession>
<dbReference type="Proteomes" id="UP000067626">
    <property type="component" value="Chromosome"/>
</dbReference>
<dbReference type="Pfam" id="PF10092">
    <property type="entry name" value="DUF2330"/>
    <property type="match status" value="1"/>
</dbReference>
<feature type="signal peptide" evidence="2">
    <location>
        <begin position="1"/>
        <end position="25"/>
    </location>
</feature>
<evidence type="ECO:0000313" key="4">
    <source>
        <dbReference type="Proteomes" id="UP000067626"/>
    </source>
</evidence>
<dbReference type="EMBL" id="CP012159">
    <property type="protein sequence ID" value="AKT37410.1"/>
    <property type="molecule type" value="Genomic_DNA"/>
</dbReference>
<feature type="compositionally biased region" description="Low complexity" evidence="1">
    <location>
        <begin position="408"/>
        <end position="427"/>
    </location>
</feature>
<protein>
    <recommendedName>
        <fullName evidence="5">DUF2330 domain-containing protein</fullName>
    </recommendedName>
</protein>
<name>A0A0K1E959_CHOCO</name>
<keyword evidence="4" id="KW-1185">Reference proteome</keyword>
<evidence type="ECO:0000313" key="3">
    <source>
        <dbReference type="EMBL" id="AKT37410.1"/>
    </source>
</evidence>
<dbReference type="KEGG" id="ccro:CMC5_015510"/>
<evidence type="ECO:0000256" key="1">
    <source>
        <dbReference type="SAM" id="MobiDB-lite"/>
    </source>
</evidence>
<proteinExistence type="predicted"/>
<organism evidence="3 4">
    <name type="scientific">Chondromyces crocatus</name>
    <dbReference type="NCBI Taxonomy" id="52"/>
    <lineage>
        <taxon>Bacteria</taxon>
        <taxon>Pseudomonadati</taxon>
        <taxon>Myxococcota</taxon>
        <taxon>Polyangia</taxon>
        <taxon>Polyangiales</taxon>
        <taxon>Polyangiaceae</taxon>
        <taxon>Chondromyces</taxon>
    </lineage>
</organism>
<dbReference type="OrthoDB" id="5493296at2"/>
<feature type="region of interest" description="Disordered" evidence="1">
    <location>
        <begin position="384"/>
        <end position="427"/>
    </location>
</feature>
<evidence type="ECO:0000256" key="2">
    <source>
        <dbReference type="SAM" id="SignalP"/>
    </source>
</evidence>
<dbReference type="RefSeq" id="WP_050429783.1">
    <property type="nucleotide sequence ID" value="NZ_CP012159.1"/>
</dbReference>
<dbReference type="STRING" id="52.CMC5_015510"/>
<dbReference type="InterPro" id="IPR019283">
    <property type="entry name" value="DUF2330"/>
</dbReference>
<sequence length="451" mass="47515">MRHGSPLIALSLLICAATHVESAWACGACIVAQSESTLVTGHRMVLSVSQNATTLWDQFSYTGDPVSFAWVLPIKGVVEVGLSSDALFQTLEALTQVTVSSPIINCPPPPRCGDDAPLAGGGTGADGSTDSVQILAQETVGPYETVQLSSNDPAALYSWLQQNNYFIPQDLAPVITSYVNEGFGFLALKLVPGEAVDAMRPVRVTSPGATATLPLRMVAGGTGAVTPISLWVLGEGRYEPANFPSFQIEPSSLVWDWAASRSNYGELRQVGYSATNGRGWLLEAGEPVSSYAIEYPLTDLVNYSPQESGYFGAPEKDITAYREMLDDLDKLYGQLPPGSLWVSRMTGELTRAALDDDLDLTASSDQSPIPRFLKAQNAIGLPPACPSTPSCDPWQSGDVSGGGGIDPPGGDDIWGRPGSCSMGSGAGSPASFGSLAAAAALALSRRRRRHD</sequence>
<gene>
    <name evidence="3" type="ORF">CMC5_015510</name>
</gene>